<evidence type="ECO:0000256" key="12">
    <source>
        <dbReference type="ARBA" id="ARBA00022843"/>
    </source>
</evidence>
<evidence type="ECO:0000256" key="10">
    <source>
        <dbReference type="ARBA" id="ARBA00022786"/>
    </source>
</evidence>
<dbReference type="InterPro" id="IPR035816">
    <property type="entry name" value="SH3RF1/SH3RF3_SH3_4"/>
</dbReference>
<evidence type="ECO:0000256" key="4">
    <source>
        <dbReference type="ARBA" id="ARBA00012483"/>
    </source>
</evidence>
<dbReference type="STRING" id="6573.A0A210R0H9"/>
<accession>A0A210R0H9</accession>
<evidence type="ECO:0000259" key="17">
    <source>
        <dbReference type="PROSITE" id="PS50089"/>
    </source>
</evidence>
<keyword evidence="12" id="KW-0832">Ubl conjugation</keyword>
<evidence type="ECO:0000256" key="5">
    <source>
        <dbReference type="ARBA" id="ARBA00022443"/>
    </source>
</evidence>
<feature type="region of interest" description="Disordered" evidence="15">
    <location>
        <begin position="480"/>
        <end position="662"/>
    </location>
</feature>
<comment type="pathway">
    <text evidence="2">Protein modification; protein ubiquitination.</text>
</comment>
<dbReference type="PRINTS" id="PR00499">
    <property type="entry name" value="P67PHOX"/>
</dbReference>
<evidence type="ECO:0000256" key="7">
    <source>
        <dbReference type="ARBA" id="ARBA00022723"/>
    </source>
</evidence>
<feature type="domain" description="SH3" evidence="16">
    <location>
        <begin position="805"/>
        <end position="865"/>
    </location>
</feature>
<dbReference type="InterPro" id="IPR017907">
    <property type="entry name" value="Znf_RING_CS"/>
</dbReference>
<dbReference type="SMART" id="SM00326">
    <property type="entry name" value="SH3"/>
    <property type="match status" value="4"/>
</dbReference>
<feature type="region of interest" description="Disordered" evidence="15">
    <location>
        <begin position="249"/>
        <end position="389"/>
    </location>
</feature>
<dbReference type="UniPathway" id="UPA00143"/>
<feature type="compositionally biased region" description="Low complexity" evidence="15">
    <location>
        <begin position="621"/>
        <end position="634"/>
    </location>
</feature>
<feature type="compositionally biased region" description="Polar residues" evidence="15">
    <location>
        <begin position="83"/>
        <end position="102"/>
    </location>
</feature>
<name>A0A210R0H9_MIZYE</name>
<proteinExistence type="inferred from homology"/>
<evidence type="ECO:0000256" key="2">
    <source>
        <dbReference type="ARBA" id="ARBA00004906"/>
    </source>
</evidence>
<feature type="region of interest" description="Disordered" evidence="15">
    <location>
        <begin position="83"/>
        <end position="112"/>
    </location>
</feature>
<feature type="compositionally biased region" description="Polar residues" evidence="15">
    <location>
        <begin position="590"/>
        <end position="601"/>
    </location>
</feature>
<keyword evidence="6" id="KW-0808">Transferase</keyword>
<sequence>MDEQSLNELLECSVCLERLDGTSKVLPCQHTFCRRCLDEIFSTKHELRCPECRTLVEIRVEELPLNILLVRLLEGIKTKQVTERTYSPDSGKQEILQSTAHGSRSSRQSPSNSHACAKALYNYEGKDQGDLSFRKGDMILLRKKVDENWFHGELGNQHGFFPASYVQVVIPLPVTTPQCKALFDFEVNDSEKDCLAFKKEEYLTVIKRVDDNWVEGKKGEKIGIFPISFVEMNDAAKSLINYKAKVPMHASRTPTNGDRSNGERVPAAPPPGFNKNTSQRVAPIPKQKRHSFHASSRHRSHSSHEQRHRRSLDISSNIAGNLIIPGSTPRSMSPPPLPIYNQESHEGAAAGKSSSSNSSTQDVKVAGADGTSSNTQKGSPHDGLKAPPGINSAIHVALYNYKPTKEDEVELKKGDYYTVSDKCQDGWFRGQCLKSGRTGVFPGNYVQTVRHQSAFRAVGNSNVLNIRAKPQVISAPSTTTAAAPTSSVPPCASTASAAGVTPVSGSPQLDARRSRSPTRNSVTPPRATSSPQPTSSRAKLPSPPSSVIVSTSSSSSPSSVSVLSSSKSSQTTTSSSSVSSRSVTHSSDSRTVPTGANAQVFHSSHKSSSHSSHRLDRSSSAHKSSSSSTAASHQHVPKPGSVGMTNYHSQRSGTSTNHQGPAFLSPELLAMQKSMATSANITPPNVVIGPSGDGPIAALQPSKDKKEKRDKEKISLVKRLTSGKSRKSKSTAVEDAGSAAAAASGAASSLVLENNNTISHVRSGSCPSDTSSLLSVETPLHVKTGSFDSSVAPPQPSKPKRPNPPLREKCRCVVPYPPQSDIELELKIGDIVNVHKKRDDGWYKGTQQRTGKTGLFPGNFVEKCV</sequence>
<feature type="domain" description="RING-type" evidence="17">
    <location>
        <begin position="12"/>
        <end position="53"/>
    </location>
</feature>
<feature type="domain" description="SH3" evidence="16">
    <location>
        <begin position="174"/>
        <end position="235"/>
    </location>
</feature>
<dbReference type="Gene3D" id="2.30.30.40">
    <property type="entry name" value="SH3 Domains"/>
    <property type="match status" value="4"/>
</dbReference>
<feature type="compositionally biased region" description="Pro residues" evidence="15">
    <location>
        <begin position="793"/>
        <end position="805"/>
    </location>
</feature>
<comment type="similarity">
    <text evidence="3">Belongs to the SH3RF family.</text>
</comment>
<dbReference type="PANTHER" id="PTHR14167">
    <property type="entry name" value="SH3 DOMAIN-CONTAINING"/>
    <property type="match status" value="1"/>
</dbReference>
<dbReference type="EC" id="2.3.2.27" evidence="4"/>
<dbReference type="InterPro" id="IPR036028">
    <property type="entry name" value="SH3-like_dom_sf"/>
</dbReference>
<evidence type="ECO:0000256" key="11">
    <source>
        <dbReference type="ARBA" id="ARBA00022833"/>
    </source>
</evidence>
<dbReference type="CDD" id="cd11787">
    <property type="entry name" value="SH3_SH3RF_2"/>
    <property type="match status" value="1"/>
</dbReference>
<dbReference type="Gene3D" id="3.30.40.10">
    <property type="entry name" value="Zinc/RING finger domain, C3HC4 (zinc finger)"/>
    <property type="match status" value="1"/>
</dbReference>
<evidence type="ECO:0000313" key="18">
    <source>
        <dbReference type="EMBL" id="OWF54497.1"/>
    </source>
</evidence>
<dbReference type="InterPro" id="IPR001452">
    <property type="entry name" value="SH3_domain"/>
</dbReference>
<keyword evidence="7" id="KW-0479">Metal-binding</keyword>
<keyword evidence="11" id="KW-0862">Zinc</keyword>
<feature type="compositionally biased region" description="Basic and acidic residues" evidence="15">
    <location>
        <begin position="702"/>
        <end position="712"/>
    </location>
</feature>
<dbReference type="EMBL" id="NEDP02001025">
    <property type="protein sequence ID" value="OWF54497.1"/>
    <property type="molecule type" value="Genomic_DNA"/>
</dbReference>
<feature type="region of interest" description="Disordered" evidence="15">
    <location>
        <begin position="681"/>
        <end position="712"/>
    </location>
</feature>
<dbReference type="GO" id="GO:0061630">
    <property type="term" value="F:ubiquitin protein ligase activity"/>
    <property type="evidence" value="ECO:0007669"/>
    <property type="project" value="UniProtKB-EC"/>
</dbReference>
<evidence type="ECO:0000256" key="13">
    <source>
        <dbReference type="PROSITE-ProRule" id="PRU00175"/>
    </source>
</evidence>
<dbReference type="SUPFAM" id="SSF50044">
    <property type="entry name" value="SH3-domain"/>
    <property type="match status" value="4"/>
</dbReference>
<reference evidence="18 19" key="1">
    <citation type="journal article" date="2017" name="Nat. Ecol. Evol.">
        <title>Scallop genome provides insights into evolution of bilaterian karyotype and development.</title>
        <authorList>
            <person name="Wang S."/>
            <person name="Zhang J."/>
            <person name="Jiao W."/>
            <person name="Li J."/>
            <person name="Xun X."/>
            <person name="Sun Y."/>
            <person name="Guo X."/>
            <person name="Huan P."/>
            <person name="Dong B."/>
            <person name="Zhang L."/>
            <person name="Hu X."/>
            <person name="Sun X."/>
            <person name="Wang J."/>
            <person name="Zhao C."/>
            <person name="Wang Y."/>
            <person name="Wang D."/>
            <person name="Huang X."/>
            <person name="Wang R."/>
            <person name="Lv J."/>
            <person name="Li Y."/>
            <person name="Zhang Z."/>
            <person name="Liu B."/>
            <person name="Lu W."/>
            <person name="Hui Y."/>
            <person name="Liang J."/>
            <person name="Zhou Z."/>
            <person name="Hou R."/>
            <person name="Li X."/>
            <person name="Liu Y."/>
            <person name="Li H."/>
            <person name="Ning X."/>
            <person name="Lin Y."/>
            <person name="Zhao L."/>
            <person name="Xing Q."/>
            <person name="Dou J."/>
            <person name="Li Y."/>
            <person name="Mao J."/>
            <person name="Guo H."/>
            <person name="Dou H."/>
            <person name="Li T."/>
            <person name="Mu C."/>
            <person name="Jiang W."/>
            <person name="Fu Q."/>
            <person name="Fu X."/>
            <person name="Miao Y."/>
            <person name="Liu J."/>
            <person name="Yu Q."/>
            <person name="Li R."/>
            <person name="Liao H."/>
            <person name="Li X."/>
            <person name="Kong Y."/>
            <person name="Jiang Z."/>
            <person name="Chourrout D."/>
            <person name="Li R."/>
            <person name="Bao Z."/>
        </authorList>
    </citation>
    <scope>NUCLEOTIDE SEQUENCE [LARGE SCALE GENOMIC DNA]</scope>
    <source>
        <strain evidence="18 19">PY_sf001</strain>
    </source>
</reference>
<evidence type="ECO:0000256" key="1">
    <source>
        <dbReference type="ARBA" id="ARBA00000900"/>
    </source>
</evidence>
<organism evidence="18 19">
    <name type="scientific">Mizuhopecten yessoensis</name>
    <name type="common">Japanese scallop</name>
    <name type="synonym">Patinopecten yessoensis</name>
    <dbReference type="NCBI Taxonomy" id="6573"/>
    <lineage>
        <taxon>Eukaryota</taxon>
        <taxon>Metazoa</taxon>
        <taxon>Spiralia</taxon>
        <taxon>Lophotrochozoa</taxon>
        <taxon>Mollusca</taxon>
        <taxon>Bivalvia</taxon>
        <taxon>Autobranchia</taxon>
        <taxon>Pteriomorphia</taxon>
        <taxon>Pectinida</taxon>
        <taxon>Pectinoidea</taxon>
        <taxon>Pectinidae</taxon>
        <taxon>Mizuhopecten</taxon>
    </lineage>
</organism>
<feature type="compositionally biased region" description="Polar residues" evidence="15">
    <location>
        <begin position="517"/>
        <end position="537"/>
    </location>
</feature>
<dbReference type="InterPro" id="IPR001841">
    <property type="entry name" value="Znf_RING"/>
</dbReference>
<dbReference type="AlphaFoldDB" id="A0A210R0H9"/>
<dbReference type="PROSITE" id="PS00518">
    <property type="entry name" value="ZF_RING_1"/>
    <property type="match status" value="1"/>
</dbReference>
<feature type="compositionally biased region" description="Low complexity" evidence="15">
    <location>
        <begin position="480"/>
        <end position="498"/>
    </location>
</feature>
<dbReference type="PROSITE" id="PS50002">
    <property type="entry name" value="SH3"/>
    <property type="match status" value="4"/>
</dbReference>
<dbReference type="Pfam" id="PF00018">
    <property type="entry name" value="SH3_1"/>
    <property type="match status" value="2"/>
</dbReference>
<feature type="domain" description="SH3" evidence="16">
    <location>
        <begin position="390"/>
        <end position="451"/>
    </location>
</feature>
<keyword evidence="19" id="KW-1185">Reference proteome</keyword>
<dbReference type="PANTHER" id="PTHR14167:SF51">
    <property type="entry name" value="RING-TYPE E3 UBIQUITIN TRANSFERASE"/>
    <property type="match status" value="1"/>
</dbReference>
<dbReference type="CDD" id="cd16750">
    <property type="entry name" value="RING-HC_SH3RF3"/>
    <property type="match status" value="1"/>
</dbReference>
<gene>
    <name evidence="18" type="ORF">KP79_PYT12509</name>
</gene>
<dbReference type="Pfam" id="PF14604">
    <property type="entry name" value="SH3_9"/>
    <property type="match status" value="2"/>
</dbReference>
<feature type="compositionally biased region" description="Low complexity" evidence="15">
    <location>
        <begin position="103"/>
        <end position="112"/>
    </location>
</feature>
<dbReference type="GO" id="GO:0008270">
    <property type="term" value="F:zinc ion binding"/>
    <property type="evidence" value="ECO:0007669"/>
    <property type="project" value="UniProtKB-KW"/>
</dbReference>
<feature type="compositionally biased region" description="Low complexity" evidence="15">
    <location>
        <begin position="545"/>
        <end position="586"/>
    </location>
</feature>
<evidence type="ECO:0000256" key="6">
    <source>
        <dbReference type="ARBA" id="ARBA00022679"/>
    </source>
</evidence>
<dbReference type="InterPro" id="IPR013083">
    <property type="entry name" value="Znf_RING/FYVE/PHD"/>
</dbReference>
<feature type="region of interest" description="Disordered" evidence="15">
    <location>
        <begin position="785"/>
        <end position="808"/>
    </location>
</feature>
<dbReference type="CDD" id="cd11786">
    <property type="entry name" value="SH3_SH3RF_1"/>
    <property type="match status" value="1"/>
</dbReference>
<evidence type="ECO:0000313" key="19">
    <source>
        <dbReference type="Proteomes" id="UP000242188"/>
    </source>
</evidence>
<evidence type="ECO:0000256" key="9">
    <source>
        <dbReference type="ARBA" id="ARBA00022771"/>
    </source>
</evidence>
<dbReference type="CDD" id="cd11785">
    <property type="entry name" value="SH3_SH3RF_C"/>
    <property type="match status" value="1"/>
</dbReference>
<dbReference type="OrthoDB" id="19092at2759"/>
<evidence type="ECO:0000256" key="3">
    <source>
        <dbReference type="ARBA" id="ARBA00008649"/>
    </source>
</evidence>
<feature type="compositionally biased region" description="Basic residues" evidence="15">
    <location>
        <begin position="286"/>
        <end position="310"/>
    </location>
</feature>
<dbReference type="Pfam" id="PF13639">
    <property type="entry name" value="zf-RING_2"/>
    <property type="match status" value="1"/>
</dbReference>
<comment type="caution">
    <text evidence="18">The sequence shown here is derived from an EMBL/GenBank/DDBJ whole genome shotgun (WGS) entry which is preliminary data.</text>
</comment>
<evidence type="ECO:0000256" key="8">
    <source>
        <dbReference type="ARBA" id="ARBA00022737"/>
    </source>
</evidence>
<dbReference type="GO" id="GO:0016567">
    <property type="term" value="P:protein ubiquitination"/>
    <property type="evidence" value="ECO:0007669"/>
    <property type="project" value="UniProtKB-UniPathway"/>
</dbReference>
<dbReference type="Proteomes" id="UP000242188">
    <property type="component" value="Unassembled WGS sequence"/>
</dbReference>
<protein>
    <recommendedName>
        <fullName evidence="4">RING-type E3 ubiquitin transferase</fullName>
        <ecNumber evidence="4">2.3.2.27</ecNumber>
    </recommendedName>
</protein>
<feature type="compositionally biased region" description="Basic residues" evidence="15">
    <location>
        <begin position="603"/>
        <end position="612"/>
    </location>
</feature>
<keyword evidence="5 14" id="KW-0728">SH3 domain</keyword>
<evidence type="ECO:0000259" key="16">
    <source>
        <dbReference type="PROSITE" id="PS50002"/>
    </source>
</evidence>
<dbReference type="FunFam" id="3.30.40.10:FF:000077">
    <property type="entry name" value="E3 ubiquitin-protein ligase SH3RF1 isoform X1"/>
    <property type="match status" value="1"/>
</dbReference>
<dbReference type="PROSITE" id="PS50089">
    <property type="entry name" value="ZF_RING_2"/>
    <property type="match status" value="1"/>
</dbReference>
<comment type="catalytic activity">
    <reaction evidence="1">
        <text>S-ubiquitinyl-[E2 ubiquitin-conjugating enzyme]-L-cysteine + [acceptor protein]-L-lysine = [E2 ubiquitin-conjugating enzyme]-L-cysteine + N(6)-ubiquitinyl-[acceptor protein]-L-lysine.</text>
        <dbReference type="EC" id="2.3.2.27"/>
    </reaction>
</comment>
<evidence type="ECO:0000256" key="15">
    <source>
        <dbReference type="SAM" id="MobiDB-lite"/>
    </source>
</evidence>
<evidence type="ECO:0000256" key="14">
    <source>
        <dbReference type="PROSITE-ProRule" id="PRU00192"/>
    </source>
</evidence>
<keyword evidence="10" id="KW-0833">Ubl conjugation pathway</keyword>
<dbReference type="SUPFAM" id="SSF57850">
    <property type="entry name" value="RING/U-box"/>
    <property type="match status" value="1"/>
</dbReference>
<dbReference type="InterPro" id="IPR050384">
    <property type="entry name" value="Endophilin_SH3RF"/>
</dbReference>
<feature type="compositionally biased region" description="Polar residues" evidence="15">
    <location>
        <begin position="643"/>
        <end position="659"/>
    </location>
</feature>
<dbReference type="InterPro" id="IPR028502">
    <property type="entry name" value="SH3RF3_RING-HC_Zfn"/>
</dbReference>
<keyword evidence="9 13" id="KW-0863">Zinc-finger</keyword>
<keyword evidence="8" id="KW-0677">Repeat</keyword>
<feature type="domain" description="SH3" evidence="16">
    <location>
        <begin position="112"/>
        <end position="171"/>
    </location>
</feature>
<dbReference type="SMART" id="SM00184">
    <property type="entry name" value="RING"/>
    <property type="match status" value="1"/>
</dbReference>